<organism evidence="19 20">
    <name type="scientific">Microvenator marinus</name>
    <dbReference type="NCBI Taxonomy" id="2600177"/>
    <lineage>
        <taxon>Bacteria</taxon>
        <taxon>Deltaproteobacteria</taxon>
        <taxon>Bradymonadales</taxon>
        <taxon>Microvenatoraceae</taxon>
        <taxon>Microvenator</taxon>
    </lineage>
</organism>
<comment type="subunit">
    <text evidence="14">Monomer and homodimer. Part of the essential Sec protein translocation apparatus which comprises SecA, SecYEG and auxiliary proteins SecDF. Other proteins may also be involved.</text>
</comment>
<dbReference type="HAMAP" id="MF_01382">
    <property type="entry name" value="SecA"/>
    <property type="match status" value="1"/>
</dbReference>
<keyword evidence="4 14" id="KW-1003">Cell membrane</keyword>
<gene>
    <name evidence="14 19" type="primary">secA</name>
    <name evidence="19" type="ORF">FRD01_17385</name>
</gene>
<keyword evidence="20" id="KW-1185">Reference proteome</keyword>
<dbReference type="GO" id="GO:0005886">
    <property type="term" value="C:plasma membrane"/>
    <property type="evidence" value="ECO:0007669"/>
    <property type="project" value="UniProtKB-SubCell"/>
</dbReference>
<evidence type="ECO:0000256" key="3">
    <source>
        <dbReference type="ARBA" id="ARBA00022448"/>
    </source>
</evidence>
<evidence type="ECO:0000256" key="11">
    <source>
        <dbReference type="ARBA" id="ARBA00022967"/>
    </source>
</evidence>
<keyword evidence="8" id="KW-0862">Zinc</keyword>
<keyword evidence="11 14" id="KW-1278">Translocase</keyword>
<dbReference type="GO" id="GO:0043952">
    <property type="term" value="P:protein transport by the Sec complex"/>
    <property type="evidence" value="ECO:0007669"/>
    <property type="project" value="TreeGrafter"/>
</dbReference>
<dbReference type="SUPFAM" id="SSF81886">
    <property type="entry name" value="Helical scaffold and wing domains of SecA"/>
    <property type="match status" value="1"/>
</dbReference>
<keyword evidence="13 14" id="KW-0472">Membrane</keyword>
<dbReference type="GO" id="GO:0005524">
    <property type="term" value="F:ATP binding"/>
    <property type="evidence" value="ECO:0007669"/>
    <property type="project" value="UniProtKB-UniRule"/>
</dbReference>
<dbReference type="GO" id="GO:0008564">
    <property type="term" value="F:protein-exporting ATPase activity"/>
    <property type="evidence" value="ECO:0007669"/>
    <property type="project" value="UniProtKB-EC"/>
</dbReference>
<dbReference type="InterPro" id="IPR036670">
    <property type="entry name" value="SecA_X-link_sf"/>
</dbReference>
<dbReference type="FunFam" id="3.40.50.300:FF:000334">
    <property type="entry name" value="Protein translocase subunit SecA"/>
    <property type="match status" value="1"/>
</dbReference>
<dbReference type="Pfam" id="PF02810">
    <property type="entry name" value="SEC-C"/>
    <property type="match status" value="1"/>
</dbReference>
<evidence type="ECO:0000256" key="4">
    <source>
        <dbReference type="ARBA" id="ARBA00022475"/>
    </source>
</evidence>
<comment type="cofactor">
    <cofactor evidence="1">
        <name>Zn(2+)</name>
        <dbReference type="ChEBI" id="CHEBI:29105"/>
    </cofactor>
</comment>
<keyword evidence="9 14" id="KW-0067">ATP-binding</keyword>
<dbReference type="PANTHER" id="PTHR30612:SF0">
    <property type="entry name" value="CHLOROPLAST PROTEIN-TRANSPORTING ATPASE"/>
    <property type="match status" value="1"/>
</dbReference>
<evidence type="ECO:0000256" key="6">
    <source>
        <dbReference type="ARBA" id="ARBA00022723"/>
    </source>
</evidence>
<dbReference type="Gene3D" id="3.90.1440.10">
    <property type="entry name" value="SecA, preprotein cross-linking domain"/>
    <property type="match status" value="1"/>
</dbReference>
<comment type="subcellular location">
    <subcellularLocation>
        <location evidence="14">Cell membrane</location>
        <topology evidence="14">Peripheral membrane protein</topology>
        <orientation evidence="14">Cytoplasmic side</orientation>
    </subcellularLocation>
    <subcellularLocation>
        <location evidence="14">Cytoplasm</location>
    </subcellularLocation>
    <text evidence="14">Distribution is 50-50.</text>
</comment>
<dbReference type="PRINTS" id="PR00906">
    <property type="entry name" value="SECA"/>
</dbReference>
<feature type="binding site" evidence="14">
    <location>
        <position position="86"/>
    </location>
    <ligand>
        <name>ATP</name>
        <dbReference type="ChEBI" id="CHEBI:30616"/>
    </ligand>
</feature>
<comment type="function">
    <text evidence="14">Part of the Sec protein translocase complex. Interacts with the SecYEG preprotein conducting channel. Has a central role in coupling the hydrolysis of ATP to the transfer of proteins into and across the cell membrane, serving as an ATP-driven molecular motor driving the stepwise translocation of polypeptide chains across the membrane.</text>
</comment>
<dbReference type="PROSITE" id="PS51196">
    <property type="entry name" value="SECA_MOTOR_DEAD"/>
    <property type="match status" value="1"/>
</dbReference>
<dbReference type="EC" id="7.4.2.8" evidence="14"/>
<accession>A0A5B8XZZ3</accession>
<dbReference type="InterPro" id="IPR036266">
    <property type="entry name" value="SecA_Wing/Scaffold_sf"/>
</dbReference>
<dbReference type="InterPro" id="IPR004027">
    <property type="entry name" value="SEC_C_motif"/>
</dbReference>
<dbReference type="OrthoDB" id="9805579at2"/>
<dbReference type="RefSeq" id="WP_146961884.1">
    <property type="nucleotide sequence ID" value="NZ_CP042467.1"/>
</dbReference>
<proteinExistence type="inferred from homology"/>
<dbReference type="CDD" id="cd18803">
    <property type="entry name" value="SF2_C_secA"/>
    <property type="match status" value="1"/>
</dbReference>
<keyword evidence="3 14" id="KW-0813">Transport</keyword>
<name>A0A5B8XZZ3_9DELT</name>
<keyword evidence="5 14" id="KW-0963">Cytoplasm</keyword>
<keyword evidence="10 14" id="KW-0653">Protein transport</keyword>
<dbReference type="SUPFAM" id="SSF81767">
    <property type="entry name" value="Pre-protein crosslinking domain of SecA"/>
    <property type="match status" value="1"/>
</dbReference>
<comment type="catalytic activity">
    <reaction evidence="14">
        <text>ATP + H2O + cellular proteinSide 1 = ADP + phosphate + cellular proteinSide 2.</text>
        <dbReference type="EC" id="7.4.2.8"/>
    </reaction>
</comment>
<comment type="similarity">
    <text evidence="2 14 15">Belongs to the SecA family.</text>
</comment>
<dbReference type="NCBIfam" id="TIGR00963">
    <property type="entry name" value="secA"/>
    <property type="match status" value="1"/>
</dbReference>
<dbReference type="InterPro" id="IPR044722">
    <property type="entry name" value="SecA_SF2_C"/>
</dbReference>
<dbReference type="PROSITE" id="PS51192">
    <property type="entry name" value="HELICASE_ATP_BIND_1"/>
    <property type="match status" value="1"/>
</dbReference>
<feature type="compositionally biased region" description="Basic and acidic residues" evidence="16">
    <location>
        <begin position="894"/>
        <end position="908"/>
    </location>
</feature>
<dbReference type="Pfam" id="PF01043">
    <property type="entry name" value="SecA_PP_bind"/>
    <property type="match status" value="1"/>
</dbReference>
<evidence type="ECO:0000256" key="2">
    <source>
        <dbReference type="ARBA" id="ARBA00007650"/>
    </source>
</evidence>
<feature type="binding site" evidence="14">
    <location>
        <begin position="104"/>
        <end position="108"/>
    </location>
    <ligand>
        <name>ATP</name>
        <dbReference type="ChEBI" id="CHEBI:30616"/>
    </ligand>
</feature>
<evidence type="ECO:0000259" key="17">
    <source>
        <dbReference type="PROSITE" id="PS51192"/>
    </source>
</evidence>
<dbReference type="InterPro" id="IPR014018">
    <property type="entry name" value="SecA_motor_DEAD"/>
</dbReference>
<dbReference type="InterPro" id="IPR020937">
    <property type="entry name" value="SecA_CS"/>
</dbReference>
<dbReference type="GO" id="GO:0005829">
    <property type="term" value="C:cytosol"/>
    <property type="evidence" value="ECO:0007669"/>
    <property type="project" value="TreeGrafter"/>
</dbReference>
<evidence type="ECO:0000256" key="14">
    <source>
        <dbReference type="HAMAP-Rule" id="MF_01382"/>
    </source>
</evidence>
<feature type="binding site" evidence="14">
    <location>
        <position position="493"/>
    </location>
    <ligand>
        <name>ATP</name>
        <dbReference type="ChEBI" id="CHEBI:30616"/>
    </ligand>
</feature>
<dbReference type="GO" id="GO:0031522">
    <property type="term" value="C:cell envelope Sec protein transport complex"/>
    <property type="evidence" value="ECO:0007669"/>
    <property type="project" value="UniProtKB-ARBA"/>
</dbReference>
<feature type="domain" description="SecA family profile" evidence="18">
    <location>
        <begin position="2"/>
        <end position="619"/>
    </location>
</feature>
<feature type="region of interest" description="Disordered" evidence="16">
    <location>
        <begin position="893"/>
        <end position="938"/>
    </location>
</feature>
<evidence type="ECO:0000256" key="15">
    <source>
        <dbReference type="RuleBase" id="RU003874"/>
    </source>
</evidence>
<evidence type="ECO:0000256" key="8">
    <source>
        <dbReference type="ARBA" id="ARBA00022833"/>
    </source>
</evidence>
<dbReference type="InterPro" id="IPR014001">
    <property type="entry name" value="Helicase_ATP-bd"/>
</dbReference>
<dbReference type="InterPro" id="IPR027417">
    <property type="entry name" value="P-loop_NTPase"/>
</dbReference>
<dbReference type="Pfam" id="PF07517">
    <property type="entry name" value="SecA_DEAD"/>
    <property type="match status" value="1"/>
</dbReference>
<dbReference type="Pfam" id="PF07516">
    <property type="entry name" value="SecA_SW"/>
    <property type="match status" value="1"/>
</dbReference>
<dbReference type="GO" id="GO:0065002">
    <property type="term" value="P:intracellular protein transmembrane transport"/>
    <property type="evidence" value="ECO:0007669"/>
    <property type="project" value="UniProtKB-UniRule"/>
</dbReference>
<evidence type="ECO:0000256" key="12">
    <source>
        <dbReference type="ARBA" id="ARBA00023010"/>
    </source>
</evidence>
<dbReference type="SUPFAM" id="SSF52540">
    <property type="entry name" value="P-loop containing nucleoside triphosphate hydrolases"/>
    <property type="match status" value="2"/>
</dbReference>
<dbReference type="GO" id="GO:0006605">
    <property type="term" value="P:protein targeting"/>
    <property type="evidence" value="ECO:0007669"/>
    <property type="project" value="UniProtKB-UniRule"/>
</dbReference>
<dbReference type="GO" id="GO:0017038">
    <property type="term" value="P:protein import"/>
    <property type="evidence" value="ECO:0007669"/>
    <property type="project" value="InterPro"/>
</dbReference>
<dbReference type="InterPro" id="IPR011130">
    <property type="entry name" value="SecA_preprotein_X-link_dom"/>
</dbReference>
<evidence type="ECO:0000313" key="20">
    <source>
        <dbReference type="Proteomes" id="UP000321595"/>
    </source>
</evidence>
<evidence type="ECO:0000259" key="18">
    <source>
        <dbReference type="PROSITE" id="PS51196"/>
    </source>
</evidence>
<dbReference type="KEGG" id="bbae:FRD01_17385"/>
<evidence type="ECO:0000256" key="10">
    <source>
        <dbReference type="ARBA" id="ARBA00022927"/>
    </source>
</evidence>
<dbReference type="PROSITE" id="PS01312">
    <property type="entry name" value="SECA"/>
    <property type="match status" value="1"/>
</dbReference>
<dbReference type="Gene3D" id="1.10.3060.10">
    <property type="entry name" value="Helical scaffold and wing domains of SecA"/>
    <property type="match status" value="1"/>
</dbReference>
<dbReference type="InterPro" id="IPR011115">
    <property type="entry name" value="SecA_DEAD"/>
</dbReference>
<keyword evidence="6" id="KW-0479">Metal-binding</keyword>
<sequence length="938" mass="105882">MLKIVQKIFGSSNDRFLAKVQPDVQYIASLEPELQKLSDEQLRAKTAAFRTKLDNGAKLDDILHEAFAVVREASRRTLLMRHYDVQMIGGMVLHQGKIAEMKTGEGKTLVATSPLYLNALAGKGAHLVTVNDYLAKRDAEWMGTIYRFLGMTVGTVIGDMDESSKKQAYGSDITYGTNNEFGFDYLRDNMKYDLNQYVQRDPFFAIVDEVDSILIDEARTPLIISGSAGLSTELPVKVNQFIPSLKKDEDYLVDEEHRSVSLTDIGVEKIEEKMNIPNLYDPNNVELVHAVVKALQAHTLYKKDDRYIVKEGEVIIVDEFTGRPMPGRRWSDGLHQAVEAKEGLKVQDENQTLATVTFQNYFRMYDKLSGMTGTALTEAEEFHKIYELGVIAVPTNRPIQRIDEEDVVYRSYREKFNAIVEQIVECNKIGQPVLVGTTSVEKSEAISAVLKKRGIDHSILNAKQHGKEAGIVAQAGRFGRVTIATNMAGRGTDILLGGSPEGLAEEEAGAQDVPVEAWGEQKVAYYTEEYKEALAKYEEICGEEREKVLGAGGLMIIGTERHESRRIDNQLRGRAGRQGDVGRSRFFLSLEDDLLRLFGADRIAKIMDTLKMEEGVPIEHPMVTKSLENAQRKVEGRNFDIRKNILEYDDVMDTQRKSIYALRRNVLKGKDDKGRGVREMTLDLFEEIALATLDSYASRALRQDEWDLEGLEVALRDVFGLEMTLDTTIGRDGLERQVWKEIRAIFQEKEDMTAAVAKTLNERAQAQQAEVDAGGDWAGEEVKEVTGREIFEEQVQNQFLRSIDRYWRQHLQQMEQLRDGVGMRGYAQKDPKQEYKKEGYNLFVALLANIKTSVVRFVSQFQIESPASLAPPPAHNVPKKIVLNRQDSETEAAEEARKFRRELPKIGRNDPCPCGSGKKYKNCHMNSEKSEEDEAQAS</sequence>
<evidence type="ECO:0000256" key="16">
    <source>
        <dbReference type="SAM" id="MobiDB-lite"/>
    </source>
</evidence>
<feature type="domain" description="Helicase ATP-binding" evidence="17">
    <location>
        <begin position="88"/>
        <end position="246"/>
    </location>
</feature>
<evidence type="ECO:0000256" key="9">
    <source>
        <dbReference type="ARBA" id="ARBA00022840"/>
    </source>
</evidence>
<evidence type="ECO:0000256" key="7">
    <source>
        <dbReference type="ARBA" id="ARBA00022741"/>
    </source>
</evidence>
<dbReference type="CDD" id="cd17928">
    <property type="entry name" value="DEXDc_SecA"/>
    <property type="match status" value="1"/>
</dbReference>
<dbReference type="InterPro" id="IPR011116">
    <property type="entry name" value="SecA_Wing/Scaffold"/>
</dbReference>
<dbReference type="FunFam" id="3.40.50.300:FF:000113">
    <property type="entry name" value="Preprotein translocase subunit SecA"/>
    <property type="match status" value="1"/>
</dbReference>
<dbReference type="PANTHER" id="PTHR30612">
    <property type="entry name" value="SECA INNER MEMBRANE COMPONENT OF SEC PROTEIN SECRETION SYSTEM"/>
    <property type="match status" value="1"/>
</dbReference>
<dbReference type="EMBL" id="CP042467">
    <property type="protein sequence ID" value="QED28979.1"/>
    <property type="molecule type" value="Genomic_DNA"/>
</dbReference>
<evidence type="ECO:0000256" key="1">
    <source>
        <dbReference type="ARBA" id="ARBA00001947"/>
    </source>
</evidence>
<dbReference type="AlphaFoldDB" id="A0A5B8XZZ3"/>
<protein>
    <recommendedName>
        <fullName evidence="14 15">Protein translocase subunit SecA</fullName>
        <ecNumber evidence="14">7.4.2.8</ecNumber>
    </recommendedName>
</protein>
<keyword evidence="7 14" id="KW-0547">Nucleotide-binding</keyword>
<dbReference type="Proteomes" id="UP000321595">
    <property type="component" value="Chromosome"/>
</dbReference>
<dbReference type="GO" id="GO:0046872">
    <property type="term" value="F:metal ion binding"/>
    <property type="evidence" value="ECO:0007669"/>
    <property type="project" value="UniProtKB-KW"/>
</dbReference>
<dbReference type="SMART" id="SM00957">
    <property type="entry name" value="SecA_DEAD"/>
    <property type="match status" value="1"/>
</dbReference>
<evidence type="ECO:0000256" key="5">
    <source>
        <dbReference type="ARBA" id="ARBA00022490"/>
    </source>
</evidence>
<dbReference type="SMART" id="SM00958">
    <property type="entry name" value="SecA_PP_bind"/>
    <property type="match status" value="1"/>
</dbReference>
<reference evidence="19 20" key="1">
    <citation type="submission" date="2019-08" db="EMBL/GenBank/DDBJ databases">
        <authorList>
            <person name="Liang Q."/>
        </authorList>
    </citation>
    <scope>NUCLEOTIDE SEQUENCE [LARGE SCALE GENOMIC DNA]</scope>
    <source>
        <strain evidence="19 20">V1718</strain>
    </source>
</reference>
<keyword evidence="12 14" id="KW-0811">Translocation</keyword>
<dbReference type="Gene3D" id="3.40.50.300">
    <property type="entry name" value="P-loop containing nucleotide triphosphate hydrolases"/>
    <property type="match status" value="2"/>
</dbReference>
<dbReference type="NCBIfam" id="NF009538">
    <property type="entry name" value="PRK12904.1"/>
    <property type="match status" value="1"/>
</dbReference>
<dbReference type="InterPro" id="IPR000185">
    <property type="entry name" value="SecA"/>
</dbReference>
<evidence type="ECO:0000313" key="19">
    <source>
        <dbReference type="EMBL" id="QED28979.1"/>
    </source>
</evidence>
<dbReference type="Pfam" id="PF21090">
    <property type="entry name" value="P-loop_SecA"/>
    <property type="match status" value="1"/>
</dbReference>
<dbReference type="FunFam" id="3.90.1440.10:FF:000001">
    <property type="entry name" value="Preprotein translocase subunit SecA"/>
    <property type="match status" value="1"/>
</dbReference>
<evidence type="ECO:0000256" key="13">
    <source>
        <dbReference type="ARBA" id="ARBA00023136"/>
    </source>
</evidence>